<evidence type="ECO:0000256" key="4">
    <source>
        <dbReference type="SAM" id="MobiDB-lite"/>
    </source>
</evidence>
<dbReference type="InterPro" id="IPR008630">
    <property type="entry name" value="Glyco_trans_34"/>
</dbReference>
<gene>
    <name evidence="6" type="ORF">B0I71DRAFT_126376</name>
    <name evidence="5" type="ORF">YALI1_E01530g</name>
</gene>
<organism evidence="5 7">
    <name type="scientific">Yarrowia lipolytica</name>
    <name type="common">Candida lipolytica</name>
    <dbReference type="NCBI Taxonomy" id="4952"/>
    <lineage>
        <taxon>Eukaryota</taxon>
        <taxon>Fungi</taxon>
        <taxon>Dikarya</taxon>
        <taxon>Ascomycota</taxon>
        <taxon>Saccharomycotina</taxon>
        <taxon>Dipodascomycetes</taxon>
        <taxon>Dipodascales</taxon>
        <taxon>Dipodascales incertae sedis</taxon>
        <taxon>Yarrowia</taxon>
    </lineage>
</organism>
<dbReference type="FunFam" id="3.90.550.10:FF:000149">
    <property type="entry name" value="Alpha-1,6-mannosyltransferase subunit"/>
    <property type="match status" value="1"/>
</dbReference>
<reference evidence="6 8" key="2">
    <citation type="submission" date="2018-07" db="EMBL/GenBank/DDBJ databases">
        <title>Draft Genome Assemblies for Five Robust Yarrowia lipolytica Strains Exhibiting High Lipid Production and Pentose Sugar Utilization and Sugar Alcohol Secretion from Undetoxified Lignocellulosic Biomass Hydrolysates.</title>
        <authorList>
            <consortium name="DOE Joint Genome Institute"/>
            <person name="Walker C."/>
            <person name="Ryu S."/>
            <person name="Na H."/>
            <person name="Zane M."/>
            <person name="LaButti K."/>
            <person name="Lipzen A."/>
            <person name="Haridas S."/>
            <person name="Barry K."/>
            <person name="Grigoriev I.V."/>
            <person name="Quarterman J."/>
            <person name="Slininger P."/>
            <person name="Dien B."/>
            <person name="Trinh C.T."/>
        </authorList>
    </citation>
    <scope>NUCLEOTIDE SEQUENCE [LARGE SCALE GENOMIC DNA]</scope>
    <source>
        <strain evidence="6 8">YB392</strain>
    </source>
</reference>
<protein>
    <submittedName>
        <fullName evidence="6">Galactosyl transferase GMA12/MNN10 family-domain-containing protein</fullName>
    </submittedName>
</protein>
<dbReference type="GO" id="GO:0000139">
    <property type="term" value="C:Golgi membrane"/>
    <property type="evidence" value="ECO:0007669"/>
    <property type="project" value="TreeGrafter"/>
</dbReference>
<evidence type="ECO:0000313" key="6">
    <source>
        <dbReference type="EMBL" id="RDW29055.1"/>
    </source>
</evidence>
<dbReference type="GO" id="GO:0006487">
    <property type="term" value="P:protein N-linked glycosylation"/>
    <property type="evidence" value="ECO:0007669"/>
    <property type="project" value="TreeGrafter"/>
</dbReference>
<keyword evidence="2" id="KW-0328">Glycosyltransferase</keyword>
<evidence type="ECO:0000313" key="7">
    <source>
        <dbReference type="Proteomes" id="UP000182444"/>
    </source>
</evidence>
<dbReference type="AlphaFoldDB" id="A0A1H6PXL3"/>
<dbReference type="GeneID" id="2912936"/>
<name>A0A1H6PXL3_YARLL</name>
<evidence type="ECO:0000256" key="3">
    <source>
        <dbReference type="ARBA" id="ARBA00022679"/>
    </source>
</evidence>
<feature type="region of interest" description="Disordered" evidence="4">
    <location>
        <begin position="335"/>
        <end position="355"/>
    </location>
</feature>
<comment type="similarity">
    <text evidence="1">Belongs to the glycosyltransferase 34 family.</text>
</comment>
<dbReference type="SUPFAM" id="SSF53448">
    <property type="entry name" value="Nucleotide-diphospho-sugar transferases"/>
    <property type="match status" value="1"/>
</dbReference>
<accession>A0A1H6PXL3</accession>
<proteinExistence type="inferred from homology"/>
<sequence>MAVGALLYRWGWDLQSRSRNQNPHKRFLATSGSHSFRPKHSSRHRTFLVCTARILCCNHPSKSVGNRFCTRCTSDNLYIFSTAFADVSPYDLHTVTPSTHAMPRVSSTIGLAVLIALVMLVGVSLRPQSLSPFDKYAYNSSPSPSAGRAQAVSKAQVFHTSASPPKVVVAQTGLPGPVAQASGLAKAGQAAGKQVGPPPSPEQKPYDYEGPIVIMPDNLEKDIEEYKARKKKEEEKRQKKEKEQKEAAEKKKQEDEKKKKEDAEKKKKEEEKRKEEEKKRKEEEKKKKEEEEAKSREEEQKLRIQELAGDDSSFNSLKAKVEKFEKELEPLKKDLEAAKKHKEETKKKDEEMRKEKEKEAAKKLSNGLQGDFHKLERAEIKAIVENPLNYTEAEKTDGGHVAPYGGKVVILSASNNKTKSEQYMLERALLNRQEYCNMHGYTCRFINLDQVDDGKHHIVWAKIKAIEMVFETDPEVEWVWWMDTDMIILNPYIELGEHILSDRALVERLTYGRPIRSADASFKGEIYHSKGQIEAKDIHLLLTQDFFGINAGSFFLRKSQFSKFLLDLWYDQHFIDKNYVFREQQALNHLLRSHKTVLQHTGLYPQRLFNSYLGNEKDVWKFKEDDLAVHFAGCGSSRTCEDKFSRYMKIRKRVPKEFQVEFPKD</sequence>
<keyword evidence="3 6" id="KW-0808">Transferase</keyword>
<evidence type="ECO:0000313" key="5">
    <source>
        <dbReference type="EMBL" id="AOW04789.1"/>
    </source>
</evidence>
<dbReference type="PANTHER" id="PTHR31306">
    <property type="entry name" value="ALPHA-1,6-MANNOSYLTRANSFERASE MNN11-RELATED"/>
    <property type="match status" value="1"/>
</dbReference>
<feature type="region of interest" description="Disordered" evidence="4">
    <location>
        <begin position="229"/>
        <end position="316"/>
    </location>
</feature>
<dbReference type="Proteomes" id="UP000182444">
    <property type="component" value="Chromosome 1E"/>
</dbReference>
<dbReference type="GO" id="GO:0016757">
    <property type="term" value="F:glycosyltransferase activity"/>
    <property type="evidence" value="ECO:0007669"/>
    <property type="project" value="UniProtKB-KW"/>
</dbReference>
<dbReference type="eggNOG" id="KOG4748">
    <property type="taxonomic scope" value="Eukaryota"/>
</dbReference>
<dbReference type="EMBL" id="CP017557">
    <property type="protein sequence ID" value="AOW04789.1"/>
    <property type="molecule type" value="Genomic_DNA"/>
</dbReference>
<evidence type="ECO:0000256" key="1">
    <source>
        <dbReference type="ARBA" id="ARBA00005664"/>
    </source>
</evidence>
<dbReference type="KEGG" id="yli:2912936"/>
<dbReference type="Gene3D" id="3.90.550.10">
    <property type="entry name" value="Spore Coat Polysaccharide Biosynthesis Protein SpsA, Chain A"/>
    <property type="match status" value="1"/>
</dbReference>
<reference evidence="5 7" key="1">
    <citation type="journal article" date="2016" name="PLoS ONE">
        <title>Sequence Assembly of Yarrowia lipolytica Strain W29/CLIB89 Shows Transposable Element Diversity.</title>
        <authorList>
            <person name="Magnan C."/>
            <person name="Yu J."/>
            <person name="Chang I."/>
            <person name="Jahn E."/>
            <person name="Kanomata Y."/>
            <person name="Wu J."/>
            <person name="Zeller M."/>
            <person name="Oakes M."/>
            <person name="Baldi P."/>
            <person name="Sandmeyer S."/>
        </authorList>
    </citation>
    <scope>NUCLEOTIDE SEQUENCE [LARGE SCALE GENOMIC DNA]</scope>
    <source>
        <strain evidence="5">CLIB89</strain>
        <strain evidence="7">CLIB89(W29)</strain>
    </source>
</reference>
<evidence type="ECO:0000313" key="8">
    <source>
        <dbReference type="Proteomes" id="UP000256601"/>
    </source>
</evidence>
<evidence type="ECO:0000256" key="2">
    <source>
        <dbReference type="ARBA" id="ARBA00022676"/>
    </source>
</evidence>
<dbReference type="Proteomes" id="UP000256601">
    <property type="component" value="Unassembled WGS sequence"/>
</dbReference>
<dbReference type="Pfam" id="PF05637">
    <property type="entry name" value="Glyco_transf_34"/>
    <property type="match status" value="1"/>
</dbReference>
<dbReference type="InterPro" id="IPR029044">
    <property type="entry name" value="Nucleotide-diphossugar_trans"/>
</dbReference>
<feature type="compositionally biased region" description="Basic and acidic residues" evidence="4">
    <location>
        <begin position="229"/>
        <end position="304"/>
    </location>
</feature>
<dbReference type="EMBL" id="KZ858947">
    <property type="protein sequence ID" value="RDW29055.1"/>
    <property type="molecule type" value="Genomic_DNA"/>
</dbReference>
<dbReference type="VEuPathDB" id="FungiDB:YALI1_E01530g"/>
<dbReference type="VEuPathDB" id="FungiDB:YALI0_E01034g"/>
<feature type="region of interest" description="Disordered" evidence="4">
    <location>
        <begin position="189"/>
        <end position="210"/>
    </location>
</feature>
<dbReference type="PANTHER" id="PTHR31306:SF4">
    <property type="entry name" value="ALPHA-1,2-GALACTOSYLTRANSFERASE"/>
    <property type="match status" value="1"/>
</dbReference>